<sequence length="83" mass="8788">MRSVETSAAQPTHTKPAAATTVKAASSQKTLLTYAQELEFLVAEALGLETLVNTRTRFTELALPDLSAHSTAPTGLSAVIYNI</sequence>
<dbReference type="EMBL" id="UYRU01063090">
    <property type="protein sequence ID" value="VDN15617.1"/>
    <property type="molecule type" value="Genomic_DNA"/>
</dbReference>
<proteinExistence type="predicted"/>
<dbReference type="Proteomes" id="UP000281553">
    <property type="component" value="Unassembled WGS sequence"/>
</dbReference>
<organism evidence="2 3">
    <name type="scientific">Dibothriocephalus latus</name>
    <name type="common">Fish tapeworm</name>
    <name type="synonym">Diphyllobothrium latum</name>
    <dbReference type="NCBI Taxonomy" id="60516"/>
    <lineage>
        <taxon>Eukaryota</taxon>
        <taxon>Metazoa</taxon>
        <taxon>Spiralia</taxon>
        <taxon>Lophotrochozoa</taxon>
        <taxon>Platyhelminthes</taxon>
        <taxon>Cestoda</taxon>
        <taxon>Eucestoda</taxon>
        <taxon>Diphyllobothriidea</taxon>
        <taxon>Diphyllobothriidae</taxon>
        <taxon>Dibothriocephalus</taxon>
    </lineage>
</organism>
<name>A0A3P7LVJ8_DIBLA</name>
<keyword evidence="3" id="KW-1185">Reference proteome</keyword>
<feature type="compositionally biased region" description="Low complexity" evidence="1">
    <location>
        <begin position="8"/>
        <end position="21"/>
    </location>
</feature>
<evidence type="ECO:0000313" key="2">
    <source>
        <dbReference type="EMBL" id="VDN15617.1"/>
    </source>
</evidence>
<protein>
    <submittedName>
        <fullName evidence="2">Uncharacterized protein</fullName>
    </submittedName>
</protein>
<feature type="region of interest" description="Disordered" evidence="1">
    <location>
        <begin position="1"/>
        <end position="21"/>
    </location>
</feature>
<reference evidence="2 3" key="1">
    <citation type="submission" date="2018-11" db="EMBL/GenBank/DDBJ databases">
        <authorList>
            <consortium name="Pathogen Informatics"/>
        </authorList>
    </citation>
    <scope>NUCLEOTIDE SEQUENCE [LARGE SCALE GENOMIC DNA]</scope>
</reference>
<gene>
    <name evidence="2" type="ORF">DILT_LOCUS11448</name>
</gene>
<evidence type="ECO:0000256" key="1">
    <source>
        <dbReference type="SAM" id="MobiDB-lite"/>
    </source>
</evidence>
<dbReference type="AlphaFoldDB" id="A0A3P7LVJ8"/>
<evidence type="ECO:0000313" key="3">
    <source>
        <dbReference type="Proteomes" id="UP000281553"/>
    </source>
</evidence>
<accession>A0A3P7LVJ8</accession>